<name>A0A0P6XYH9_9CHLR</name>
<proteinExistence type="predicted"/>
<organism evidence="2 3">
    <name type="scientific">Herpetosiphon geysericola</name>
    <dbReference type="NCBI Taxonomy" id="70996"/>
    <lineage>
        <taxon>Bacteria</taxon>
        <taxon>Bacillati</taxon>
        <taxon>Chloroflexota</taxon>
        <taxon>Chloroflexia</taxon>
        <taxon>Herpetosiphonales</taxon>
        <taxon>Herpetosiphonaceae</taxon>
        <taxon>Herpetosiphon</taxon>
    </lineage>
</organism>
<protein>
    <submittedName>
        <fullName evidence="2">Uncharacterized protein</fullName>
    </submittedName>
</protein>
<evidence type="ECO:0000256" key="1">
    <source>
        <dbReference type="SAM" id="MobiDB-lite"/>
    </source>
</evidence>
<feature type="region of interest" description="Disordered" evidence="1">
    <location>
        <begin position="1"/>
        <end position="45"/>
    </location>
</feature>
<dbReference type="Proteomes" id="UP000050277">
    <property type="component" value="Unassembled WGS sequence"/>
</dbReference>
<evidence type="ECO:0000313" key="3">
    <source>
        <dbReference type="Proteomes" id="UP000050277"/>
    </source>
</evidence>
<keyword evidence="3" id="KW-1185">Reference proteome</keyword>
<reference evidence="2 3" key="1">
    <citation type="submission" date="2015-07" db="EMBL/GenBank/DDBJ databases">
        <title>Whole genome sequence of Herpetosiphon geysericola DSM 7119.</title>
        <authorList>
            <person name="Hemp J."/>
            <person name="Ward L.M."/>
            <person name="Pace L.A."/>
            <person name="Fischer W.W."/>
        </authorList>
    </citation>
    <scope>NUCLEOTIDE SEQUENCE [LARGE SCALE GENOMIC DNA]</scope>
    <source>
        <strain evidence="2 3">DSM 7119</strain>
    </source>
</reference>
<sequence>MLGDENPRRFPPAEGRKGGETNLKHSAINKNETTKGAKHTKGVLTQRRRESEALGFWLSDIGGIDNTETIHKTNIRGCWGMKTPGVSLRRRDGRVANQKYQ</sequence>
<comment type="caution">
    <text evidence="2">The sequence shown here is derived from an EMBL/GenBank/DDBJ whole genome shotgun (WGS) entry which is preliminary data.</text>
</comment>
<dbReference type="EMBL" id="LGKP01000035">
    <property type="protein sequence ID" value="KPL81317.1"/>
    <property type="molecule type" value="Genomic_DNA"/>
</dbReference>
<feature type="compositionally biased region" description="Basic and acidic residues" evidence="1">
    <location>
        <begin position="14"/>
        <end position="23"/>
    </location>
</feature>
<evidence type="ECO:0000313" key="2">
    <source>
        <dbReference type="EMBL" id="KPL81317.1"/>
    </source>
</evidence>
<dbReference type="AlphaFoldDB" id="A0A0P6XYH9"/>
<accession>A0A0P6XYH9</accession>
<gene>
    <name evidence="2" type="ORF">SE18_21865</name>
</gene>
<feature type="region of interest" description="Disordered" evidence="1">
    <location>
        <begin position="82"/>
        <end position="101"/>
    </location>
</feature>
<dbReference type="STRING" id="70996.SE18_21865"/>